<evidence type="ECO:0000313" key="2">
    <source>
        <dbReference type="Proteomes" id="UP000766550"/>
    </source>
</evidence>
<gene>
    <name evidence="1" type="ORF">KTS45_12620</name>
</gene>
<protein>
    <submittedName>
        <fullName evidence="1">Uncharacterized protein</fullName>
    </submittedName>
</protein>
<evidence type="ECO:0000313" key="1">
    <source>
        <dbReference type="EMBL" id="MBV0925041.1"/>
    </source>
</evidence>
<dbReference type="Proteomes" id="UP000766550">
    <property type="component" value="Unassembled WGS sequence"/>
</dbReference>
<dbReference type="AlphaFoldDB" id="A0A8J7YD52"/>
<reference evidence="1 2" key="1">
    <citation type="submission" date="2021-06" db="EMBL/GenBank/DDBJ databases">
        <title>New haloarchaea isolates fom saline soil.</title>
        <authorList>
            <person name="Duran-Viseras A."/>
            <person name="Sanchez-Porro C.S."/>
            <person name="Ventosa A."/>
        </authorList>
    </citation>
    <scope>NUCLEOTIDE SEQUENCE [LARGE SCALE GENOMIC DNA]</scope>
    <source>
        <strain evidence="1 2">JCM 183640</strain>
    </source>
</reference>
<name>A0A8J7YD52_9EURY</name>
<accession>A0A8J7YD52</accession>
<dbReference type="OrthoDB" id="212636at2157"/>
<comment type="caution">
    <text evidence="1">The sequence shown here is derived from an EMBL/GenBank/DDBJ whole genome shotgun (WGS) entry which is preliminary data.</text>
</comment>
<dbReference type="RefSeq" id="WP_162317881.1">
    <property type="nucleotide sequence ID" value="NZ_JAHQXF010000002.1"/>
</dbReference>
<proteinExistence type="predicted"/>
<organism evidence="1 2">
    <name type="scientific">Haloarcula limicola</name>
    <dbReference type="NCBI Taxonomy" id="1429915"/>
    <lineage>
        <taxon>Archaea</taxon>
        <taxon>Methanobacteriati</taxon>
        <taxon>Methanobacteriota</taxon>
        <taxon>Stenosarchaea group</taxon>
        <taxon>Halobacteria</taxon>
        <taxon>Halobacteriales</taxon>
        <taxon>Haloarculaceae</taxon>
        <taxon>Haloarcula</taxon>
    </lineage>
</organism>
<sequence>MPEFTLHEPTIRGTTKAEPRIPYEEADFATDDIADLDDYFLLSTSGIPPEDFDDLYLPVCHLDQRLSLPLLRRALDEIETLEGIEAETMTETIDMIHDLGECFPNDGLNDDSV</sequence>
<dbReference type="EMBL" id="JAHQXF010000002">
    <property type="protein sequence ID" value="MBV0925041.1"/>
    <property type="molecule type" value="Genomic_DNA"/>
</dbReference>
<keyword evidence="2" id="KW-1185">Reference proteome</keyword>